<dbReference type="EMBL" id="BAAAOG010000003">
    <property type="protein sequence ID" value="GAA1959689.1"/>
    <property type="molecule type" value="Genomic_DNA"/>
</dbReference>
<accession>A0ABP5CBA8</accession>
<gene>
    <name evidence="1" type="ORF">GCM10009776_22820</name>
</gene>
<sequence length="83" mass="8732">MPDPASGIDGTATHVVVSAPKSAGIHLPIDRIKAQLEHDEQVKSASQTPKVTATPHDLQLVIDDPPVAQAAHAKTGSIRERVL</sequence>
<evidence type="ECO:0000313" key="2">
    <source>
        <dbReference type="Proteomes" id="UP001499933"/>
    </source>
</evidence>
<dbReference type="Proteomes" id="UP001499933">
    <property type="component" value="Unassembled WGS sequence"/>
</dbReference>
<evidence type="ECO:0000313" key="1">
    <source>
        <dbReference type="EMBL" id="GAA1959689.1"/>
    </source>
</evidence>
<organism evidence="1 2">
    <name type="scientific">Microbacterium deminutum</name>
    <dbReference type="NCBI Taxonomy" id="344164"/>
    <lineage>
        <taxon>Bacteria</taxon>
        <taxon>Bacillati</taxon>
        <taxon>Actinomycetota</taxon>
        <taxon>Actinomycetes</taxon>
        <taxon>Micrococcales</taxon>
        <taxon>Microbacteriaceae</taxon>
        <taxon>Microbacterium</taxon>
    </lineage>
</organism>
<keyword evidence="2" id="KW-1185">Reference proteome</keyword>
<protein>
    <submittedName>
        <fullName evidence="1">Uncharacterized protein</fullName>
    </submittedName>
</protein>
<comment type="caution">
    <text evidence="1">The sequence shown here is derived from an EMBL/GenBank/DDBJ whole genome shotgun (WGS) entry which is preliminary data.</text>
</comment>
<proteinExistence type="predicted"/>
<dbReference type="RefSeq" id="WP_344094685.1">
    <property type="nucleotide sequence ID" value="NZ_BAAAOG010000003.1"/>
</dbReference>
<name>A0ABP5CBA8_9MICO</name>
<reference evidence="2" key="1">
    <citation type="journal article" date="2019" name="Int. J. Syst. Evol. Microbiol.">
        <title>The Global Catalogue of Microorganisms (GCM) 10K type strain sequencing project: providing services to taxonomists for standard genome sequencing and annotation.</title>
        <authorList>
            <consortium name="The Broad Institute Genomics Platform"/>
            <consortium name="The Broad Institute Genome Sequencing Center for Infectious Disease"/>
            <person name="Wu L."/>
            <person name="Ma J."/>
        </authorList>
    </citation>
    <scope>NUCLEOTIDE SEQUENCE [LARGE SCALE GENOMIC DNA]</scope>
    <source>
        <strain evidence="2">JCM 14901</strain>
    </source>
</reference>